<comment type="similarity">
    <text evidence="2">Belongs to the UPF0208 family.</text>
</comment>
<dbReference type="InterPro" id="IPR007334">
    <property type="entry name" value="UPF0208"/>
</dbReference>
<keyword evidence="11" id="KW-1185">Reference proteome</keyword>
<evidence type="ECO:0000256" key="3">
    <source>
        <dbReference type="ARBA" id="ARBA00018831"/>
    </source>
</evidence>
<evidence type="ECO:0000256" key="1">
    <source>
        <dbReference type="ARBA" id="ARBA00004429"/>
    </source>
</evidence>
<evidence type="ECO:0000313" key="10">
    <source>
        <dbReference type="EMBL" id="TCP13261.1"/>
    </source>
</evidence>
<dbReference type="GO" id="GO:0005886">
    <property type="term" value="C:plasma membrane"/>
    <property type="evidence" value="ECO:0007669"/>
    <property type="project" value="UniProtKB-SubCell"/>
</dbReference>
<dbReference type="AlphaFoldDB" id="A0A4V2SJ61"/>
<keyword evidence="7 9" id="KW-1133">Transmembrane helix</keyword>
<name>A0A4V2SJ61_9PAST</name>
<evidence type="ECO:0000256" key="7">
    <source>
        <dbReference type="ARBA" id="ARBA00022989"/>
    </source>
</evidence>
<accession>A0A4V2SJ61</accession>
<evidence type="ECO:0000256" key="2">
    <source>
        <dbReference type="ARBA" id="ARBA00009474"/>
    </source>
</evidence>
<evidence type="ECO:0000313" key="11">
    <source>
        <dbReference type="Proteomes" id="UP000294841"/>
    </source>
</evidence>
<evidence type="ECO:0000256" key="5">
    <source>
        <dbReference type="ARBA" id="ARBA00022519"/>
    </source>
</evidence>
<feature type="transmembrane region" description="Helical" evidence="9">
    <location>
        <begin position="40"/>
        <end position="56"/>
    </location>
</feature>
<dbReference type="OrthoDB" id="7066670at2"/>
<protein>
    <recommendedName>
        <fullName evidence="3">UPF0208 membrane protein YfbV</fullName>
    </recommendedName>
</protein>
<keyword evidence="8 9" id="KW-0472">Membrane</keyword>
<dbReference type="NCBIfam" id="NF002493">
    <property type="entry name" value="PRK01816.1"/>
    <property type="match status" value="1"/>
</dbReference>
<gene>
    <name evidence="10" type="ORF">EV697_102135</name>
</gene>
<dbReference type="RefSeq" id="WP_132022646.1">
    <property type="nucleotide sequence ID" value="NZ_CP016605.1"/>
</dbReference>
<dbReference type="Pfam" id="PF04217">
    <property type="entry name" value="DUF412"/>
    <property type="match status" value="1"/>
</dbReference>
<proteinExistence type="inferred from homology"/>
<organism evidence="10 11">
    <name type="scientific">Bisgaardia hudsonensis</name>
    <dbReference type="NCBI Taxonomy" id="109472"/>
    <lineage>
        <taxon>Bacteria</taxon>
        <taxon>Pseudomonadati</taxon>
        <taxon>Pseudomonadota</taxon>
        <taxon>Gammaproteobacteria</taxon>
        <taxon>Pasteurellales</taxon>
        <taxon>Pasteurellaceae</taxon>
        <taxon>Bisgaardia</taxon>
    </lineage>
</organism>
<feature type="transmembrane region" description="Helical" evidence="9">
    <location>
        <begin position="62"/>
        <end position="85"/>
    </location>
</feature>
<keyword evidence="5" id="KW-0997">Cell inner membrane</keyword>
<evidence type="ECO:0000256" key="8">
    <source>
        <dbReference type="ARBA" id="ARBA00023136"/>
    </source>
</evidence>
<comment type="caution">
    <text evidence="10">The sequence shown here is derived from an EMBL/GenBank/DDBJ whole genome shotgun (WGS) entry which is preliminary data.</text>
</comment>
<evidence type="ECO:0000256" key="4">
    <source>
        <dbReference type="ARBA" id="ARBA00022475"/>
    </source>
</evidence>
<comment type="subcellular location">
    <subcellularLocation>
        <location evidence="1">Cell inner membrane</location>
        <topology evidence="1">Multi-pass membrane protein</topology>
    </subcellularLocation>
</comment>
<dbReference type="Proteomes" id="UP000294841">
    <property type="component" value="Unassembled WGS sequence"/>
</dbReference>
<evidence type="ECO:0000256" key="6">
    <source>
        <dbReference type="ARBA" id="ARBA00022692"/>
    </source>
</evidence>
<keyword evidence="4" id="KW-1003">Cell membrane</keyword>
<dbReference type="EMBL" id="SLXI01000002">
    <property type="protein sequence ID" value="TCP13261.1"/>
    <property type="molecule type" value="Genomic_DNA"/>
</dbReference>
<reference evidence="10 11" key="1">
    <citation type="submission" date="2019-03" db="EMBL/GenBank/DDBJ databases">
        <title>Genomic Encyclopedia of Type Strains, Phase IV (KMG-IV): sequencing the most valuable type-strain genomes for metagenomic binning, comparative biology and taxonomic classification.</title>
        <authorList>
            <person name="Goeker M."/>
        </authorList>
    </citation>
    <scope>NUCLEOTIDE SEQUENCE [LARGE SCALE GENOMIC DNA]</scope>
    <source>
        <strain evidence="10 11">DSM 28231</strain>
    </source>
</reference>
<evidence type="ECO:0000256" key="9">
    <source>
        <dbReference type="SAM" id="Phobius"/>
    </source>
</evidence>
<sequence length="144" mass="16647">MFKIFKLGQNYLNTWPKVNRLGGIFPENRIIQATVFSQKFMPFIAVFSVFWQQIYLPSSLSALAIAVMTAIFALFLPLQGLYWLGKRSKTKLPAKSAVSFYKISKKLQEKNIVVMTVDEPTYQDLANLLNKAEKHFSKEFWDDI</sequence>
<keyword evidence="6 9" id="KW-0812">Transmembrane</keyword>